<reference evidence="1" key="1">
    <citation type="submission" date="2025-08" db="UniProtKB">
        <authorList>
            <consortium name="Ensembl"/>
        </authorList>
    </citation>
    <scope>IDENTIFICATION</scope>
</reference>
<organism evidence="1 2">
    <name type="scientific">Salvator merianae</name>
    <name type="common">Argentine black and white tegu</name>
    <name type="synonym">Tupinambis merianae</name>
    <dbReference type="NCBI Taxonomy" id="96440"/>
    <lineage>
        <taxon>Eukaryota</taxon>
        <taxon>Metazoa</taxon>
        <taxon>Chordata</taxon>
        <taxon>Craniata</taxon>
        <taxon>Vertebrata</taxon>
        <taxon>Euteleostomi</taxon>
        <taxon>Lepidosauria</taxon>
        <taxon>Squamata</taxon>
        <taxon>Bifurcata</taxon>
        <taxon>Unidentata</taxon>
        <taxon>Episquamata</taxon>
        <taxon>Laterata</taxon>
        <taxon>Teiioidea</taxon>
        <taxon>Teiidae</taxon>
        <taxon>Salvator</taxon>
    </lineage>
</organism>
<dbReference type="Ensembl" id="ENSSMRT00000018788.1">
    <property type="protein sequence ID" value="ENSSMRP00000016087.1"/>
    <property type="gene ID" value="ENSSMRG00000012518.1"/>
</dbReference>
<dbReference type="Gene3D" id="3.30.230.10">
    <property type="match status" value="1"/>
</dbReference>
<evidence type="ECO:0000313" key="2">
    <source>
        <dbReference type="Proteomes" id="UP000694421"/>
    </source>
</evidence>
<protein>
    <submittedName>
        <fullName evidence="1">Uncharacterized protein</fullName>
    </submittedName>
</protein>
<dbReference type="Proteomes" id="UP000694421">
    <property type="component" value="Unplaced"/>
</dbReference>
<reference evidence="1" key="2">
    <citation type="submission" date="2025-09" db="UniProtKB">
        <authorList>
            <consortium name="Ensembl"/>
        </authorList>
    </citation>
    <scope>IDENTIFICATION</scope>
</reference>
<accession>A0A8D0C9M1</accession>
<proteinExistence type="predicted"/>
<evidence type="ECO:0000313" key="1">
    <source>
        <dbReference type="Ensembl" id="ENSSMRP00000016087.1"/>
    </source>
</evidence>
<dbReference type="AlphaFoldDB" id="A0A8D0C9M1"/>
<name>A0A8D0C9M1_SALMN</name>
<sequence>HPFPPPLSGITEFRDIIRNKAQCRKGQRPLEMIEARNFQYKLLEPVLLLGFAGVRIRVHVKGAGHVAQIYAIWQSFISFTMKCGHVNIMLPAPWVGTNTRVFPSSLSGSCLFLGISLSNCYNNHSHIGSNVTHF</sequence>
<dbReference type="InterPro" id="IPR014721">
    <property type="entry name" value="Ribsml_uS5_D2-typ_fold_subgr"/>
</dbReference>
<keyword evidence="2" id="KW-1185">Reference proteome</keyword>